<reference evidence="2 3" key="1">
    <citation type="submission" date="2019-02" db="EMBL/GenBank/DDBJ databases">
        <title>Deep-cultivation of Planctomycetes and their phenomic and genomic characterization uncovers novel biology.</title>
        <authorList>
            <person name="Wiegand S."/>
            <person name="Jogler M."/>
            <person name="Boedeker C."/>
            <person name="Pinto D."/>
            <person name="Vollmers J."/>
            <person name="Rivas-Marin E."/>
            <person name="Kohn T."/>
            <person name="Peeters S.H."/>
            <person name="Heuer A."/>
            <person name="Rast P."/>
            <person name="Oberbeckmann S."/>
            <person name="Bunk B."/>
            <person name="Jeske O."/>
            <person name="Meyerdierks A."/>
            <person name="Storesund J.E."/>
            <person name="Kallscheuer N."/>
            <person name="Luecker S."/>
            <person name="Lage O.M."/>
            <person name="Pohl T."/>
            <person name="Merkel B.J."/>
            <person name="Hornburger P."/>
            <person name="Mueller R.-W."/>
            <person name="Bruemmer F."/>
            <person name="Labrenz M."/>
            <person name="Spormann A.M."/>
            <person name="Op Den Camp H."/>
            <person name="Overmann J."/>
            <person name="Amann R."/>
            <person name="Jetten M.S.M."/>
            <person name="Mascher T."/>
            <person name="Medema M.H."/>
            <person name="Devos D.P."/>
            <person name="Kaster A.-K."/>
            <person name="Ovreas L."/>
            <person name="Rohde M."/>
            <person name="Galperin M.Y."/>
            <person name="Jogler C."/>
        </authorList>
    </citation>
    <scope>NUCLEOTIDE SEQUENCE [LARGE SCALE GENOMIC DNA]</scope>
    <source>
        <strain evidence="2 3">KOR42</strain>
    </source>
</reference>
<dbReference type="Pfam" id="PF20360">
    <property type="entry name" value="DUF6655"/>
    <property type="match status" value="1"/>
</dbReference>
<evidence type="ECO:0000313" key="3">
    <source>
        <dbReference type="Proteomes" id="UP000317243"/>
    </source>
</evidence>
<dbReference type="AlphaFoldDB" id="A0A5C5XA42"/>
<proteinExistence type="predicted"/>
<dbReference type="OrthoDB" id="276267at2"/>
<dbReference type="EMBL" id="SIHI01000001">
    <property type="protein sequence ID" value="TWT58732.1"/>
    <property type="molecule type" value="Genomic_DNA"/>
</dbReference>
<sequence precursor="true">MVSFRVSLLSLVLISGWGCATATTSNTARTSTEQLLITNAVDQSLDKIDFRPFRGHAVFLNDKYADCVDKSYVIASVRHRILQSGARLVDSADQSEITVELRTGAVGTASSNSFIGVPEIVLPGVVTLPEVRFAERKKQSGTAKIGLVAFETGTGIALGTGGQALAQSEDNNWFVVGAGPFRSGNVKGEISSSTTGQAAVKYTQIPKIITFAAPDATGTQLASEPLQTIDPVSLEKQE</sequence>
<dbReference type="InterPro" id="IPR046596">
    <property type="entry name" value="DUF6655"/>
</dbReference>
<organism evidence="2 3">
    <name type="scientific">Thalassoglobus neptunius</name>
    <dbReference type="NCBI Taxonomy" id="1938619"/>
    <lineage>
        <taxon>Bacteria</taxon>
        <taxon>Pseudomonadati</taxon>
        <taxon>Planctomycetota</taxon>
        <taxon>Planctomycetia</taxon>
        <taxon>Planctomycetales</taxon>
        <taxon>Planctomycetaceae</taxon>
        <taxon>Thalassoglobus</taxon>
    </lineage>
</organism>
<feature type="chain" id="PRO_5023079900" evidence="1">
    <location>
        <begin position="23"/>
        <end position="238"/>
    </location>
</feature>
<name>A0A5C5XA42_9PLAN</name>
<keyword evidence="1" id="KW-0732">Signal</keyword>
<dbReference type="Proteomes" id="UP000317243">
    <property type="component" value="Unassembled WGS sequence"/>
</dbReference>
<feature type="signal peptide" evidence="1">
    <location>
        <begin position="1"/>
        <end position="22"/>
    </location>
</feature>
<keyword evidence="3" id="KW-1185">Reference proteome</keyword>
<accession>A0A5C5XA42</accession>
<dbReference type="RefSeq" id="WP_146509337.1">
    <property type="nucleotide sequence ID" value="NZ_SIHI01000001.1"/>
</dbReference>
<evidence type="ECO:0000256" key="1">
    <source>
        <dbReference type="SAM" id="SignalP"/>
    </source>
</evidence>
<gene>
    <name evidence="2" type="ORF">KOR42_21180</name>
</gene>
<protein>
    <submittedName>
        <fullName evidence="2">Uncharacterized protein</fullName>
    </submittedName>
</protein>
<evidence type="ECO:0000313" key="2">
    <source>
        <dbReference type="EMBL" id="TWT58732.1"/>
    </source>
</evidence>
<comment type="caution">
    <text evidence="2">The sequence shown here is derived from an EMBL/GenBank/DDBJ whole genome shotgun (WGS) entry which is preliminary data.</text>
</comment>